<proteinExistence type="predicted"/>
<gene>
    <name evidence="1" type="ORF">OE105_01760</name>
</gene>
<dbReference type="Proteomes" id="UP001164726">
    <property type="component" value="Chromosome"/>
</dbReference>
<name>A0A9E8M043_9BACI</name>
<dbReference type="RefSeq" id="WP_275421029.1">
    <property type="nucleotide sequence ID" value="NZ_CP106877.1"/>
</dbReference>
<sequence length="174" mass="20561">MIRRELTVEECGAIIFEHLLRFRKEIDNPLVIKKEMDLLIKRLKKKGYYHTNRVITRVLEKNSQKKTIKLEIIVPVVQDKDLMDFITEYPQYEYVEKYIMPESIKISIANDPEQFQQAVQKFTEYAKLNDQEKLDLQKNHIIEIAKIDLKGNVVAFDLHMEKIGKEEASHASVE</sequence>
<organism evidence="1 2">
    <name type="scientific">Fervidibacillus halotolerans</name>
    <dbReference type="NCBI Taxonomy" id="2980027"/>
    <lineage>
        <taxon>Bacteria</taxon>
        <taxon>Bacillati</taxon>
        <taxon>Bacillota</taxon>
        <taxon>Bacilli</taxon>
        <taxon>Bacillales</taxon>
        <taxon>Bacillaceae</taxon>
        <taxon>Fervidibacillus</taxon>
    </lineage>
</organism>
<reference evidence="1" key="1">
    <citation type="submission" date="2022-09" db="EMBL/GenBank/DDBJ databases">
        <title>Complete Genomes of Fervidibacillus albus and Fervidibacillus halotolerans isolated from tidal flat sediments.</title>
        <authorList>
            <person name="Kwon K.K."/>
            <person name="Yang S.-H."/>
            <person name="Park M.J."/>
            <person name="Oh H.-M."/>
        </authorList>
    </citation>
    <scope>NUCLEOTIDE SEQUENCE</scope>
    <source>
        <strain evidence="1">MEBiC13594</strain>
    </source>
</reference>
<accession>A0A9E8M043</accession>
<dbReference type="KEGG" id="fhl:OE105_01760"/>
<keyword evidence="2" id="KW-1185">Reference proteome</keyword>
<dbReference type="AlphaFoldDB" id="A0A9E8M043"/>
<dbReference type="EMBL" id="CP106877">
    <property type="protein sequence ID" value="WAA12897.1"/>
    <property type="molecule type" value="Genomic_DNA"/>
</dbReference>
<protein>
    <submittedName>
        <fullName evidence="1">Uncharacterized protein</fullName>
    </submittedName>
</protein>
<evidence type="ECO:0000313" key="1">
    <source>
        <dbReference type="EMBL" id="WAA12897.1"/>
    </source>
</evidence>
<evidence type="ECO:0000313" key="2">
    <source>
        <dbReference type="Proteomes" id="UP001164726"/>
    </source>
</evidence>